<gene>
    <name evidence="2" type="ORF">F443_22792</name>
</gene>
<dbReference type="SUPFAM" id="SSF56672">
    <property type="entry name" value="DNA/RNA polymerases"/>
    <property type="match status" value="1"/>
</dbReference>
<dbReference type="HOGENOM" id="CLU_961712_0_0_1"/>
<dbReference type="EMBL" id="ANIZ01004452">
    <property type="protein sequence ID" value="ETI30087.1"/>
    <property type="molecule type" value="Genomic_DNA"/>
</dbReference>
<feature type="compositionally biased region" description="Low complexity" evidence="1">
    <location>
        <begin position="86"/>
        <end position="100"/>
    </location>
</feature>
<organism evidence="2 3">
    <name type="scientific">Phytophthora nicotianae P1569</name>
    <dbReference type="NCBI Taxonomy" id="1317065"/>
    <lineage>
        <taxon>Eukaryota</taxon>
        <taxon>Sar</taxon>
        <taxon>Stramenopiles</taxon>
        <taxon>Oomycota</taxon>
        <taxon>Peronosporomycetes</taxon>
        <taxon>Peronosporales</taxon>
        <taxon>Peronosporaceae</taxon>
        <taxon>Phytophthora</taxon>
    </lineage>
</organism>
<feature type="compositionally biased region" description="Polar residues" evidence="1">
    <location>
        <begin position="116"/>
        <end position="125"/>
    </location>
</feature>
<accession>V9DVP0</accession>
<dbReference type="eggNOG" id="ENOG502SM6R">
    <property type="taxonomic scope" value="Eukaryota"/>
</dbReference>
<protein>
    <recommendedName>
        <fullName evidence="4">Polyprotein</fullName>
    </recommendedName>
</protein>
<evidence type="ECO:0000313" key="3">
    <source>
        <dbReference type="Proteomes" id="UP000018721"/>
    </source>
</evidence>
<dbReference type="AlphaFoldDB" id="V9DVP0"/>
<feature type="non-terminal residue" evidence="2">
    <location>
        <position position="290"/>
    </location>
</feature>
<evidence type="ECO:0008006" key="4">
    <source>
        <dbReference type="Google" id="ProtNLM"/>
    </source>
</evidence>
<proteinExistence type="predicted"/>
<keyword evidence="3" id="KW-1185">Reference proteome</keyword>
<name>V9DVP0_PHYNI</name>
<dbReference type="OrthoDB" id="117395at2759"/>
<reference evidence="2 3" key="1">
    <citation type="submission" date="2013-11" db="EMBL/GenBank/DDBJ databases">
        <title>The Genome Sequence of Phytophthora parasitica P1569.</title>
        <authorList>
            <consortium name="The Broad Institute Genomics Platform"/>
            <person name="Russ C."/>
            <person name="Tyler B."/>
            <person name="Panabieres F."/>
            <person name="Shan W."/>
            <person name="Tripathy S."/>
            <person name="Grunwald N."/>
            <person name="Machado M."/>
            <person name="Johnson C.S."/>
            <person name="Arredondo F."/>
            <person name="Hong C."/>
            <person name="Coffey M."/>
            <person name="Young S.K."/>
            <person name="Zeng Q."/>
            <person name="Gargeya S."/>
            <person name="Fitzgerald M."/>
            <person name="Abouelleil A."/>
            <person name="Alvarado L."/>
            <person name="Chapman S.B."/>
            <person name="Gainer-Dewar J."/>
            <person name="Goldberg J."/>
            <person name="Griggs A."/>
            <person name="Gujja S."/>
            <person name="Hansen M."/>
            <person name="Howarth C."/>
            <person name="Imamovic A."/>
            <person name="Ireland A."/>
            <person name="Larimer J."/>
            <person name="McCowan C."/>
            <person name="Murphy C."/>
            <person name="Pearson M."/>
            <person name="Poon T.W."/>
            <person name="Priest M."/>
            <person name="Roberts A."/>
            <person name="Saif S."/>
            <person name="Shea T."/>
            <person name="Sykes S."/>
            <person name="Wortman J."/>
            <person name="Nusbaum C."/>
            <person name="Birren B."/>
        </authorList>
    </citation>
    <scope>NUCLEOTIDE SEQUENCE [LARGE SCALE GENOMIC DNA]</scope>
    <source>
        <strain evidence="2 3">P1569</strain>
    </source>
</reference>
<feature type="compositionally biased region" description="Basic residues" evidence="1">
    <location>
        <begin position="101"/>
        <end position="113"/>
    </location>
</feature>
<sequence length="290" mass="32304">MVEREFPSKRVSVVEHELPHMKSKSTVERVFTSHCELKVEHGFPSPIENVVEHVSLPRDDGAEESGVHPRITGVIERGLSHLEGGKSSSSDSTTSSSSSVSKRKKKSKRRRLQPRLTDTISPSTTESVSVIEYVEGAPNRQRTIAVANPPSDAPSLTCLPGLSWKHFLRDLKVGEIEQVCLITEREEVDGVNVVSERGDSRRPAHAEPKSAREERFAAQSWEALKASGNPAYKLVREYADVFPDKIPAELPADRGVHHEIDLAPGTKYCVTRQWPLPRDQVKAIDEFFES</sequence>
<evidence type="ECO:0000256" key="1">
    <source>
        <dbReference type="SAM" id="MobiDB-lite"/>
    </source>
</evidence>
<dbReference type="Proteomes" id="UP000018721">
    <property type="component" value="Unassembled WGS sequence"/>
</dbReference>
<comment type="caution">
    <text evidence="2">The sequence shown here is derived from an EMBL/GenBank/DDBJ whole genome shotgun (WGS) entry which is preliminary data.</text>
</comment>
<feature type="region of interest" description="Disordered" evidence="1">
    <location>
        <begin position="81"/>
        <end position="125"/>
    </location>
</feature>
<evidence type="ECO:0000313" key="2">
    <source>
        <dbReference type="EMBL" id="ETI30087.1"/>
    </source>
</evidence>
<dbReference type="InterPro" id="IPR043502">
    <property type="entry name" value="DNA/RNA_pol_sf"/>
</dbReference>